<dbReference type="PANTHER" id="PTHR48228:SF5">
    <property type="entry name" value="ALPHA-METHYLACYL-COA RACEMASE"/>
    <property type="match status" value="1"/>
</dbReference>
<dbReference type="AlphaFoldDB" id="A0A6J5ZQD9"/>
<dbReference type="InterPro" id="IPR050509">
    <property type="entry name" value="CoA-transferase_III"/>
</dbReference>
<gene>
    <name evidence="3" type="ORF">UFOPK2624_01405</name>
    <name evidence="4" type="ORF">UFOPK3010_00010</name>
    <name evidence="1" type="ORF">UFOPK3331_01406</name>
    <name evidence="2" type="ORF">UFOPK4201_00262</name>
</gene>
<dbReference type="SUPFAM" id="SSF89796">
    <property type="entry name" value="CoA-transferase family III (CaiB/BaiF)"/>
    <property type="match status" value="1"/>
</dbReference>
<dbReference type="Pfam" id="PF02515">
    <property type="entry name" value="CoA_transf_3"/>
    <property type="match status" value="1"/>
</dbReference>
<dbReference type="GO" id="GO:0003824">
    <property type="term" value="F:catalytic activity"/>
    <property type="evidence" value="ECO:0007669"/>
    <property type="project" value="InterPro"/>
</dbReference>
<dbReference type="PANTHER" id="PTHR48228">
    <property type="entry name" value="SUCCINYL-COA--D-CITRAMALATE COA-TRANSFERASE"/>
    <property type="match status" value="1"/>
</dbReference>
<dbReference type="Gene3D" id="3.40.50.10540">
    <property type="entry name" value="Crotonobetainyl-coa:carnitine coa-transferase, domain 1"/>
    <property type="match status" value="1"/>
</dbReference>
<organism evidence="1">
    <name type="scientific">freshwater metagenome</name>
    <dbReference type="NCBI Taxonomy" id="449393"/>
    <lineage>
        <taxon>unclassified sequences</taxon>
        <taxon>metagenomes</taxon>
        <taxon>ecological metagenomes</taxon>
    </lineage>
</organism>
<evidence type="ECO:0000313" key="2">
    <source>
        <dbReference type="EMBL" id="CAB4370516.1"/>
    </source>
</evidence>
<dbReference type="EMBL" id="CAESAL010000057">
    <property type="protein sequence ID" value="CAB4344721.1"/>
    <property type="molecule type" value="Genomic_DNA"/>
</dbReference>
<dbReference type="InterPro" id="IPR003673">
    <property type="entry name" value="CoA-Trfase_fam_III"/>
</dbReference>
<name>A0A6J5ZQD9_9ZZZZ</name>
<sequence>MTSESSGWNSAVAFADRAIERLSSLGIPSSGSGIELLSKRELFTDPLVARQVSMGGFCRLIPTADGWCAVHLPREDDLELLPAWVGVEAQSTEIPWDGLESALERQKSVELVAAAQELGLAVAAVPSGDDQQLIDRGTTNVARPWIQRSVGTRRSGMTLNDAVVVDLSSLWAGPLCSHILTTAGARVIKVESPSRPDASRDGDRQFFDWLHAGHEFQSIEIETEAGRTELIELLEHADIVIEGSRPRALDRLGIVPSEFVEKRPGKVWVSITAYGRCGPWRNWVGFGDDAAVAGGLVDVAADGTPSFVGDAVADPLTGLLAAALVAGSVARGGGATIDLALREVARSAAHSTSVVW</sequence>
<reference evidence="1" key="1">
    <citation type="submission" date="2020-05" db="EMBL/GenBank/DDBJ databases">
        <authorList>
            <person name="Chiriac C."/>
            <person name="Salcher M."/>
            <person name="Ghai R."/>
            <person name="Kavagutti S V."/>
        </authorList>
    </citation>
    <scope>NUCLEOTIDE SEQUENCE</scope>
</reference>
<proteinExistence type="predicted"/>
<evidence type="ECO:0000313" key="4">
    <source>
        <dbReference type="EMBL" id="CAB4791653.1"/>
    </source>
</evidence>
<dbReference type="EMBL" id="CAFAAM010000001">
    <property type="protein sequence ID" value="CAB4791653.1"/>
    <property type="molecule type" value="Genomic_DNA"/>
</dbReference>
<dbReference type="InterPro" id="IPR023606">
    <property type="entry name" value="CoA-Trfase_III_dom_1_sf"/>
</dbReference>
<protein>
    <submittedName>
        <fullName evidence="1">Unannotated protein</fullName>
    </submittedName>
</protein>
<accession>A0A6J5ZQD9</accession>
<dbReference type="EMBL" id="CAEUNJ010000007">
    <property type="protein sequence ID" value="CAB4370516.1"/>
    <property type="molecule type" value="Genomic_DNA"/>
</dbReference>
<evidence type="ECO:0000313" key="1">
    <source>
        <dbReference type="EMBL" id="CAB4344721.1"/>
    </source>
</evidence>
<dbReference type="EMBL" id="CAEZXY010000075">
    <property type="protein sequence ID" value="CAB4716408.1"/>
    <property type="molecule type" value="Genomic_DNA"/>
</dbReference>
<evidence type="ECO:0000313" key="3">
    <source>
        <dbReference type="EMBL" id="CAB4716408.1"/>
    </source>
</evidence>